<gene>
    <name evidence="3" type="ORF">AVEN_107863_1</name>
</gene>
<feature type="compositionally biased region" description="Polar residues" evidence="1">
    <location>
        <begin position="1017"/>
        <end position="1032"/>
    </location>
</feature>
<dbReference type="InterPro" id="IPR019481">
    <property type="entry name" value="TFIIIC_triple_barrel"/>
</dbReference>
<evidence type="ECO:0000256" key="1">
    <source>
        <dbReference type="SAM" id="MobiDB-lite"/>
    </source>
</evidence>
<dbReference type="AlphaFoldDB" id="A0A4Y2QC86"/>
<feature type="region of interest" description="Disordered" evidence="1">
    <location>
        <begin position="145"/>
        <end position="189"/>
    </location>
</feature>
<feature type="compositionally biased region" description="Basic and acidic residues" evidence="1">
    <location>
        <begin position="238"/>
        <end position="247"/>
    </location>
</feature>
<reference evidence="3 4" key="1">
    <citation type="journal article" date="2019" name="Sci. Rep.">
        <title>Orb-weaving spider Araneus ventricosus genome elucidates the spidroin gene catalogue.</title>
        <authorList>
            <person name="Kono N."/>
            <person name="Nakamura H."/>
            <person name="Ohtoshi R."/>
            <person name="Moran D.A.P."/>
            <person name="Shinohara A."/>
            <person name="Yoshida Y."/>
            <person name="Fujiwara M."/>
            <person name="Mori M."/>
            <person name="Tomita M."/>
            <person name="Arakawa K."/>
        </authorList>
    </citation>
    <scope>NUCLEOTIDE SEQUENCE [LARGE SCALE GENOMIC DNA]</scope>
</reference>
<keyword evidence="4" id="KW-1185">Reference proteome</keyword>
<feature type="domain" description="Transcription factor TFIIIC triple barrel" evidence="2">
    <location>
        <begin position="9"/>
        <end position="103"/>
    </location>
</feature>
<accession>A0A4Y2QC86</accession>
<dbReference type="Pfam" id="PF10419">
    <property type="entry name" value="TFIIIC_sub6"/>
    <property type="match status" value="1"/>
</dbReference>
<feature type="compositionally biased region" description="Basic residues" evidence="1">
    <location>
        <begin position="145"/>
        <end position="165"/>
    </location>
</feature>
<sequence length="1256" mass="139147">MEDSDSEYETEETVVLVELNGIIDADLLLQQQTLTKILGIDTDEPLLQIGNCLFKGEYDDTLGTVVLYEPVDGSQKDGLESNDSDFKFLCKTDTKLTMKRCFLQERSMDNLKSAEVSPPVAIQNEEPKKSVTVSKMKKAIKKKIVSKKKKITKPMPKKLVKSKKNTKNDQMNSVEKQNKEITSKSETSEQLIENMAESIEDNSLSRSDAISSEVLNLQKVEEKSDQSKPAYSESLELQDDKKKTEVSKKRRKRNRDEANDDPINPGENIEDFTRKKLMKVEEAEVHMADKETITLDKEKGELDKSDSQKNVILSGIEAFVSETERRDEQMVEEGNVIEALVSTVIRNECEMEEKGTTAFASETNKGKIITEESIAKTLEKKVTNDASETSASDMVGKKMTVIEESVPTVLGNTVINNESEIQVKSTVVNISEIEKESVIEEERIIEPVDNTVEANENLVIEEGVPKTMENIVVNIEGEIQQKRAPVSALEVDKNEEFVVEEESVAQALDDTINNVENLIHEGSTPLNISDDDTCGSLATKTDGIDLVLKHGVVKDIDNCSSSSDMEHTRNKGTSEQAGVCESSDDAVNLHPGTEILDKIDYNNASPSCQENNESIVSEKNLVEESNVDDTELSIASDNFAGNSEEKDAIYVVSQSANVDDDTTRKLDEIEGHCSSGNSADELVLNTMDNLNPVGASDMSTPSICEGNWTSSAKKHSSCEVTQSTNSEGEYLENKDLVSEFEAFSELQQNDNLGKNVTIEVDGQFQTTEVEYSEPFLKSNSTASEISQSCQESKFSEENLPVEFEADGAICSQSTDQPVISTEISTEDRDLCVSSCDIDDKAEDKENTEKEVYFNSGEGADLSICEESEIIVICEVSQSDESEKNIPVLSESSENEPKMLSNEYDESFSNTEENLNNAITNQHICEITGGIQKAANVPSTSSIHEVTKSFSIKEVKLSDLPPEKNISNECNKNESNHAPTELSDDKLEYDCVSSLDVPAVSETLLEIEADSEEKDPNSEVSQSFRPAENQQFDATYEASHSKAIEEIKIEETATEFKHPSEVSQSVELESSTSLYNQQNINECDRTQPSSDSLKSFSNYSVEYQGEICESSDDASNIGSNSHVEEVQAVKYSMCEVSQSFRSEETVLTTRHSTDSEMESSNECEVYATSVEPEAEINKLSASERNICESSDDVNEFESEIVIDQLSEREKNICESSDDVNETESEIIVDQLNEREKNICESSDDVSGTESEIIIDQI</sequence>
<dbReference type="Gene3D" id="2.60.40.4370">
    <property type="match status" value="1"/>
</dbReference>
<feature type="region of interest" description="Disordered" evidence="1">
    <location>
        <begin position="220"/>
        <end position="270"/>
    </location>
</feature>
<evidence type="ECO:0000313" key="4">
    <source>
        <dbReference type="Proteomes" id="UP000499080"/>
    </source>
</evidence>
<evidence type="ECO:0000313" key="3">
    <source>
        <dbReference type="EMBL" id="GBN60842.1"/>
    </source>
</evidence>
<evidence type="ECO:0000259" key="2">
    <source>
        <dbReference type="Pfam" id="PF10419"/>
    </source>
</evidence>
<feature type="region of interest" description="Disordered" evidence="1">
    <location>
        <begin position="960"/>
        <end position="983"/>
    </location>
</feature>
<feature type="compositionally biased region" description="Basic and acidic residues" evidence="1">
    <location>
        <begin position="176"/>
        <end position="187"/>
    </location>
</feature>
<organism evidence="3 4">
    <name type="scientific">Araneus ventricosus</name>
    <name type="common">Orbweaver spider</name>
    <name type="synonym">Epeira ventricosa</name>
    <dbReference type="NCBI Taxonomy" id="182803"/>
    <lineage>
        <taxon>Eukaryota</taxon>
        <taxon>Metazoa</taxon>
        <taxon>Ecdysozoa</taxon>
        <taxon>Arthropoda</taxon>
        <taxon>Chelicerata</taxon>
        <taxon>Arachnida</taxon>
        <taxon>Araneae</taxon>
        <taxon>Araneomorphae</taxon>
        <taxon>Entelegynae</taxon>
        <taxon>Araneoidea</taxon>
        <taxon>Araneidae</taxon>
        <taxon>Araneus</taxon>
    </lineage>
</organism>
<feature type="region of interest" description="Disordered" evidence="1">
    <location>
        <begin position="1008"/>
        <end position="1038"/>
    </location>
</feature>
<dbReference type="Proteomes" id="UP000499080">
    <property type="component" value="Unassembled WGS sequence"/>
</dbReference>
<proteinExistence type="predicted"/>
<feature type="non-terminal residue" evidence="3">
    <location>
        <position position="1256"/>
    </location>
</feature>
<protein>
    <recommendedName>
        <fullName evidence="2">Transcription factor TFIIIC triple barrel domain-containing protein</fullName>
    </recommendedName>
</protein>
<dbReference type="EMBL" id="BGPR01013471">
    <property type="protein sequence ID" value="GBN60842.1"/>
    <property type="molecule type" value="Genomic_DNA"/>
</dbReference>
<comment type="caution">
    <text evidence="3">The sequence shown here is derived from an EMBL/GenBank/DDBJ whole genome shotgun (WGS) entry which is preliminary data.</text>
</comment>
<name>A0A4Y2QC86_ARAVE</name>
<dbReference type="OrthoDB" id="6437965at2759"/>